<dbReference type="GO" id="GO:0003677">
    <property type="term" value="F:DNA binding"/>
    <property type="evidence" value="ECO:0007669"/>
    <property type="project" value="UniProtKB-KW"/>
</dbReference>
<dbReference type="GO" id="GO:0005634">
    <property type="term" value="C:nucleus"/>
    <property type="evidence" value="ECO:0007669"/>
    <property type="project" value="UniProtKB-SubCell"/>
</dbReference>
<dbReference type="InterPro" id="IPR003340">
    <property type="entry name" value="B3_DNA-bd"/>
</dbReference>
<keyword evidence="11" id="KW-0812">Transmembrane</keyword>
<accession>A0AAQ3MNX6</accession>
<evidence type="ECO:0000256" key="1">
    <source>
        <dbReference type="ARBA" id="ARBA00004123"/>
    </source>
</evidence>
<dbReference type="PANTHER" id="PTHR31384">
    <property type="entry name" value="AUXIN RESPONSE FACTOR 4-RELATED"/>
    <property type="match status" value="1"/>
</dbReference>
<dbReference type="Pfam" id="PF02362">
    <property type="entry name" value="B3"/>
    <property type="match status" value="1"/>
</dbReference>
<keyword evidence="7 9" id="KW-0539">Nucleus</keyword>
<evidence type="ECO:0000256" key="2">
    <source>
        <dbReference type="ARBA" id="ARBA00007853"/>
    </source>
</evidence>
<feature type="domain" description="PB1" evidence="13">
    <location>
        <begin position="630"/>
        <end position="711"/>
    </location>
</feature>
<keyword evidence="4 9" id="KW-0805">Transcription regulation</keyword>
<organism evidence="14 15">
    <name type="scientific">Vigna mungo</name>
    <name type="common">Black gram</name>
    <name type="synonym">Phaseolus mungo</name>
    <dbReference type="NCBI Taxonomy" id="3915"/>
    <lineage>
        <taxon>Eukaryota</taxon>
        <taxon>Viridiplantae</taxon>
        <taxon>Streptophyta</taxon>
        <taxon>Embryophyta</taxon>
        <taxon>Tracheophyta</taxon>
        <taxon>Spermatophyta</taxon>
        <taxon>Magnoliopsida</taxon>
        <taxon>eudicotyledons</taxon>
        <taxon>Gunneridae</taxon>
        <taxon>Pentapetalae</taxon>
        <taxon>rosids</taxon>
        <taxon>fabids</taxon>
        <taxon>Fabales</taxon>
        <taxon>Fabaceae</taxon>
        <taxon>Papilionoideae</taxon>
        <taxon>50 kb inversion clade</taxon>
        <taxon>NPAAA clade</taxon>
        <taxon>indigoferoid/millettioid clade</taxon>
        <taxon>Phaseoleae</taxon>
        <taxon>Vigna</taxon>
    </lineage>
</organism>
<keyword evidence="8 9" id="KW-0927">Auxin signaling pathway</keyword>
<reference evidence="14 15" key="1">
    <citation type="journal article" date="2023" name="Life. Sci Alliance">
        <title>Evolutionary insights into 3D genome organization and epigenetic landscape of Vigna mungo.</title>
        <authorList>
            <person name="Junaid A."/>
            <person name="Singh B."/>
            <person name="Bhatia S."/>
        </authorList>
    </citation>
    <scope>NUCLEOTIDE SEQUENCE [LARGE SCALE GENOMIC DNA]</scope>
    <source>
        <strain evidence="14">Urdbean</strain>
    </source>
</reference>
<dbReference type="PROSITE" id="PS50863">
    <property type="entry name" value="B3"/>
    <property type="match status" value="1"/>
</dbReference>
<dbReference type="Gene3D" id="2.40.330.10">
    <property type="entry name" value="DNA-binding pseudobarrel domain"/>
    <property type="match status" value="1"/>
</dbReference>
<dbReference type="EMBL" id="CP144691">
    <property type="protein sequence ID" value="WVY94355.1"/>
    <property type="molecule type" value="Genomic_DNA"/>
</dbReference>
<comment type="subcellular location">
    <subcellularLocation>
        <location evidence="1 9">Nucleus</location>
    </subcellularLocation>
</comment>
<dbReference type="PANTHER" id="PTHR31384:SF8">
    <property type="entry name" value="AUXIN RESPONSE FACTOR 11"/>
    <property type="match status" value="1"/>
</dbReference>
<feature type="region of interest" description="Disordered" evidence="10">
    <location>
        <begin position="719"/>
        <end position="752"/>
    </location>
</feature>
<feature type="transmembrane region" description="Helical" evidence="11">
    <location>
        <begin position="31"/>
        <end position="51"/>
    </location>
</feature>
<evidence type="ECO:0000256" key="8">
    <source>
        <dbReference type="ARBA" id="ARBA00023294"/>
    </source>
</evidence>
<dbReference type="Gene3D" id="2.30.30.1040">
    <property type="match status" value="1"/>
</dbReference>
<dbReference type="InterPro" id="IPR010525">
    <property type="entry name" value="ARF_dom"/>
</dbReference>
<dbReference type="CDD" id="cd10017">
    <property type="entry name" value="B3_DNA"/>
    <property type="match status" value="1"/>
</dbReference>
<dbReference type="GO" id="GO:0009734">
    <property type="term" value="P:auxin-activated signaling pathway"/>
    <property type="evidence" value="ECO:0007669"/>
    <property type="project" value="UniProtKB-KW"/>
</dbReference>
<feature type="region of interest" description="Disordered" evidence="10">
    <location>
        <begin position="499"/>
        <end position="530"/>
    </location>
</feature>
<evidence type="ECO:0000256" key="9">
    <source>
        <dbReference type="RuleBase" id="RU004561"/>
    </source>
</evidence>
<feature type="domain" description="TF-B3" evidence="12">
    <location>
        <begin position="169"/>
        <end position="271"/>
    </location>
</feature>
<keyword evidence="11" id="KW-1133">Transmembrane helix</keyword>
<feature type="region of interest" description="Disordered" evidence="10">
    <location>
        <begin position="145"/>
        <end position="165"/>
    </location>
</feature>
<evidence type="ECO:0000256" key="7">
    <source>
        <dbReference type="ARBA" id="ARBA00023242"/>
    </source>
</evidence>
<comment type="similarity">
    <text evidence="2 9">Belongs to the ARF family.</text>
</comment>
<proteinExistence type="inferred from homology"/>
<evidence type="ECO:0000256" key="3">
    <source>
        <dbReference type="ARBA" id="ARBA00011726"/>
    </source>
</evidence>
<evidence type="ECO:0000256" key="11">
    <source>
        <dbReference type="SAM" id="Phobius"/>
    </source>
</evidence>
<dbReference type="Proteomes" id="UP001374535">
    <property type="component" value="Chromosome 10"/>
</dbReference>
<dbReference type="AlphaFoldDB" id="A0AAQ3MNX6"/>
<evidence type="ECO:0000313" key="14">
    <source>
        <dbReference type="EMBL" id="WVY94355.1"/>
    </source>
</evidence>
<feature type="compositionally biased region" description="Polar residues" evidence="10">
    <location>
        <begin position="509"/>
        <end position="518"/>
    </location>
</feature>
<comment type="subunit">
    <text evidence="3 9">Homodimers and heterodimers.</text>
</comment>
<dbReference type="InterPro" id="IPR015300">
    <property type="entry name" value="DNA-bd_pseudobarrel_sf"/>
</dbReference>
<evidence type="ECO:0000259" key="13">
    <source>
        <dbReference type="PROSITE" id="PS51745"/>
    </source>
</evidence>
<dbReference type="SUPFAM" id="SSF54277">
    <property type="entry name" value="CAD &amp; PB1 domains"/>
    <property type="match status" value="1"/>
</dbReference>
<name>A0AAQ3MNX6_VIGMU</name>
<dbReference type="InterPro" id="IPR044835">
    <property type="entry name" value="ARF_plant"/>
</dbReference>
<evidence type="ECO:0000259" key="12">
    <source>
        <dbReference type="PROSITE" id="PS50863"/>
    </source>
</evidence>
<dbReference type="InterPro" id="IPR033389">
    <property type="entry name" value="AUX/IAA_dom"/>
</dbReference>
<sequence>MAHLEAPVRTVSSSQPETGQWLMFRGDFVDLALVLVQLLMCCVFLTGTVFWKKSVGDGDLYTQLWKLCAGPLVDVPCEGERVFYFPQGHMEQLQASTNQGLNQELSQQIPHFNLPSKILCRVVHIQLLAEQETDEVYARITLLPESNQEEPTSPDPSPPETQKQSFHSFSKILTASDTSTHGGFSVLRRHATECLPPLDMTQSIPTQELAAKDLHGFEWKFKHIFRGQPRRHLLTTGWSTFVTSKRLVAGDAFVFLRGENGELRVGVRRLARQQSPMPSSVISSQSMHLGVLATASHAFLTSTMFVVYYKPRTSQFIIGLNKYLEAVNKFSVGMRFKMRFEVEDSPERRFSGTIVGVGDVSPGWRNSQWRSLKVQWDEPAIIPRPERVSSWEVEPFVASTALNVTQPVVKSKRSRPEVSSSEIGPNSPGAALWYHGASLSHDPTALGGTSEVQSNESPVIWCTRMKEINVNPMNGNKSSSNRVRVEGMWPSSPHLSVSSNLFPDPKNSKAVTAQSTVSGYAPVSSRPNDDLAHDPVECGKRSENPMDCWVFGVNLTNNFTNVALPDKELGCPPIIIPSGPKDSIPVAACETQPGQNHNYSLSNKVQKQIISDGSPSERHAKQATVPSTRTRTKKVQMQGVAVGRAVDLTVLKDYEALIDELEKIFDIKGELRMQTKWAITFTDDENDMMLAGDDPWPEFCSMAKRIFICSREDVKKLKSKHSGFSSEGEETLLSQDSQNREETQQISCDLTA</sequence>
<dbReference type="FunFam" id="2.40.330.10:FF:000001">
    <property type="entry name" value="Auxin response factor"/>
    <property type="match status" value="1"/>
</dbReference>
<evidence type="ECO:0000256" key="4">
    <source>
        <dbReference type="ARBA" id="ARBA00023015"/>
    </source>
</evidence>
<dbReference type="Gene3D" id="3.10.20.90">
    <property type="entry name" value="Phosphatidylinositol 3-kinase Catalytic Subunit, Chain A, domain 1"/>
    <property type="match status" value="1"/>
</dbReference>
<evidence type="ECO:0000256" key="6">
    <source>
        <dbReference type="ARBA" id="ARBA00023163"/>
    </source>
</evidence>
<dbReference type="InterPro" id="IPR053793">
    <property type="entry name" value="PB1-like"/>
</dbReference>
<keyword evidence="11" id="KW-0472">Membrane</keyword>
<dbReference type="PROSITE" id="PS51745">
    <property type="entry name" value="PB1"/>
    <property type="match status" value="1"/>
</dbReference>
<keyword evidence="5 9" id="KW-0238">DNA-binding</keyword>
<dbReference type="GO" id="GO:0006355">
    <property type="term" value="P:regulation of DNA-templated transcription"/>
    <property type="evidence" value="ECO:0007669"/>
    <property type="project" value="InterPro"/>
</dbReference>
<keyword evidence="15" id="KW-1185">Reference proteome</keyword>
<dbReference type="Pfam" id="PF06507">
    <property type="entry name" value="ARF_AD"/>
    <property type="match status" value="1"/>
</dbReference>
<dbReference type="SMART" id="SM01019">
    <property type="entry name" value="B3"/>
    <property type="match status" value="1"/>
</dbReference>
<protein>
    <recommendedName>
        <fullName evidence="9">Auxin response factor</fullName>
    </recommendedName>
</protein>
<dbReference type="Pfam" id="PF02309">
    <property type="entry name" value="AUX_IAA"/>
    <property type="match status" value="1"/>
</dbReference>
<gene>
    <name evidence="14" type="ORF">V8G54_033443</name>
</gene>
<evidence type="ECO:0000313" key="15">
    <source>
        <dbReference type="Proteomes" id="UP001374535"/>
    </source>
</evidence>
<evidence type="ECO:0000256" key="10">
    <source>
        <dbReference type="SAM" id="MobiDB-lite"/>
    </source>
</evidence>
<comment type="function">
    <text evidence="9">Auxin response factors (ARFs) are transcriptional factors that bind specifically to the DNA sequence 5'-TGTCTC-3' found in the auxin-responsive promoter elements (AuxREs).</text>
</comment>
<dbReference type="FunFam" id="2.30.30.1040:FF:000001">
    <property type="entry name" value="Auxin response factor"/>
    <property type="match status" value="1"/>
</dbReference>
<evidence type="ECO:0000256" key="5">
    <source>
        <dbReference type="ARBA" id="ARBA00023125"/>
    </source>
</evidence>
<dbReference type="SUPFAM" id="SSF101936">
    <property type="entry name" value="DNA-binding pseudobarrel domain"/>
    <property type="match status" value="1"/>
</dbReference>
<keyword evidence="6 9" id="KW-0804">Transcription</keyword>